<dbReference type="EMBL" id="LHPJ01000005">
    <property type="protein sequence ID" value="KOO04227.1"/>
    <property type="molecule type" value="Genomic_DNA"/>
</dbReference>
<sequence length="815" mass="85655">MMERLIYSRLTKTLSIALVSTAALYGITSHSPAHAEAYSLSPAEKVCMADAYLLEPGNSLPQDALNCTANDVEITKVIPLDPNAECSPGKIFSFQADVTIRTNANERYDTTFYLPLTEDSPQIVQDGGRNCSMILPVPGGSGETADVDLDGDACGDITKALGPDEYTLTNETITMLCTDEDNDNRADFTYCAAWDNQERDNCTIAEDPYPGQIPNTKSKCNCDTFNIDVFIKPDPPAITKTLKTTNTLPEPGGEFTYSVSFTNDNSTSLFITSLTDEFDIGADGLYSEESLNLWGSTTTVTSATPDGIYLTDTECMQPADIGNGAGEIPPSSTYSCEFTIHVVASDLPNITDPMIAAPLLIDDVVALSLLDKNGDDVLNGETCPMGLGGVAGRFCSNKQSVEITNLPPEISVSKTADPTSVLEPGDEVEFTVTVTNDAAANETWDSPLTLTSLTDTDFNLLSVGGAVTATTCNTGVTIAAGSDYTCTFTALIEGDFGDTAHSNTVTAVATDDENDTDTAMNSATVSFSDVPSVIALIKTAGGEADGVTHQVPETGDSGNFEDVVYKFEFSVDGSSVDNVTFDTLEDVVDPDGAATFTDLTSQCDVDSKNGAPLVPTVPLGDGVELMPGEYASCEITLQVQGNAGETLTNMATIRGIDSDGAMKDASDPADVEFLDVPLQITPEIALKARVFVRLPNNGVDDVTIAALKIGGVNLVDGGGVPGAFDILNETGLGFGPYGAADGPYSFCSASAVISQGSTLECGFTIKLYPGFATGITDPDINQLFTGPNGLIFSLDDGDSAPVDTQVEMIFVTNEP</sequence>
<gene>
    <name evidence="3" type="ORF">AKJ17_04770</name>
</gene>
<dbReference type="STRING" id="693.AKJ17_04770"/>
<feature type="domain" description="DUF11" evidence="2">
    <location>
        <begin position="410"/>
        <end position="526"/>
    </location>
</feature>
<evidence type="ECO:0000256" key="1">
    <source>
        <dbReference type="SAM" id="SignalP"/>
    </source>
</evidence>
<evidence type="ECO:0000259" key="2">
    <source>
        <dbReference type="Pfam" id="PF01345"/>
    </source>
</evidence>
<evidence type="ECO:0000313" key="4">
    <source>
        <dbReference type="Proteomes" id="UP000037515"/>
    </source>
</evidence>
<feature type="signal peptide" evidence="1">
    <location>
        <begin position="1"/>
        <end position="35"/>
    </location>
</feature>
<dbReference type="InterPro" id="IPR001434">
    <property type="entry name" value="OmcB-like_DUF11"/>
</dbReference>
<protein>
    <recommendedName>
        <fullName evidence="2">DUF11 domain-containing protein</fullName>
    </recommendedName>
</protein>
<keyword evidence="4" id="KW-1185">Reference proteome</keyword>
<accession>A0A0M0HQQ4</accession>
<feature type="chain" id="PRO_5005600126" description="DUF11 domain-containing protein" evidence="1">
    <location>
        <begin position="36"/>
        <end position="815"/>
    </location>
</feature>
<proteinExistence type="predicted"/>
<organism evidence="3 4">
    <name type="scientific">Vibrio nereis</name>
    <dbReference type="NCBI Taxonomy" id="693"/>
    <lineage>
        <taxon>Bacteria</taxon>
        <taxon>Pseudomonadati</taxon>
        <taxon>Pseudomonadota</taxon>
        <taxon>Gammaproteobacteria</taxon>
        <taxon>Vibrionales</taxon>
        <taxon>Vibrionaceae</taxon>
        <taxon>Vibrio</taxon>
    </lineage>
</organism>
<dbReference type="PATRIC" id="fig|693.5.peg.966"/>
<dbReference type="Pfam" id="PF01345">
    <property type="entry name" value="DUF11"/>
    <property type="match status" value="1"/>
</dbReference>
<reference evidence="4" key="1">
    <citation type="submission" date="2015-08" db="EMBL/GenBank/DDBJ databases">
        <title>Vibrio galatheae sp. nov., a novel member of the Vibrionaceae family isolated from the Solomon Islands.</title>
        <authorList>
            <person name="Giubergia S."/>
            <person name="Machado H."/>
            <person name="Mateiu R.V."/>
            <person name="Gram L."/>
        </authorList>
    </citation>
    <scope>NUCLEOTIDE SEQUENCE [LARGE SCALE GENOMIC DNA]</scope>
    <source>
        <strain evidence="4">DSM 19584</strain>
    </source>
</reference>
<evidence type="ECO:0000313" key="3">
    <source>
        <dbReference type="EMBL" id="KOO04227.1"/>
    </source>
</evidence>
<keyword evidence="1" id="KW-0732">Signal</keyword>
<dbReference type="OrthoDB" id="5727191at2"/>
<dbReference type="Proteomes" id="UP000037515">
    <property type="component" value="Unassembled WGS sequence"/>
</dbReference>
<dbReference type="AlphaFoldDB" id="A0A0M0HQQ4"/>
<name>A0A0M0HQQ4_VIBNE</name>
<dbReference type="RefSeq" id="WP_053394642.1">
    <property type="nucleotide sequence ID" value="NZ_LHPJ01000005.1"/>
</dbReference>
<comment type="caution">
    <text evidence="3">The sequence shown here is derived from an EMBL/GenBank/DDBJ whole genome shotgun (WGS) entry which is preliminary data.</text>
</comment>